<reference evidence="4 5" key="1">
    <citation type="journal article" date="2018" name="Evol. Lett.">
        <title>Horizontal gene cluster transfer increased hallucinogenic mushroom diversity.</title>
        <authorList>
            <person name="Reynolds H.T."/>
            <person name="Vijayakumar V."/>
            <person name="Gluck-Thaler E."/>
            <person name="Korotkin H.B."/>
            <person name="Matheny P.B."/>
            <person name="Slot J.C."/>
        </authorList>
    </citation>
    <scope>NUCLEOTIDE SEQUENCE [LARGE SCALE GENOMIC DNA]</scope>
    <source>
        <strain evidence="4 5">2629</strain>
    </source>
</reference>
<sequence>MILCVYILSVINAALLLQITAAAPVNNAGASSSTTPAPAQAQTPPASTPHVPTLDELCPKTDIPLGDIFKNVPPKVIREGFDGSVIRDPDNSGHVIKQLLDITSAKAPGVRKEIIGAQRVKQFIKCAHEEVDSNRKAYYIYMTYIPAHRLSYALRYPAFTEVTQLDTEASKKLAAAILAKAMKYAEEFGVGAIDLKSGNIRFDGTDFKTLKIDLVDWRRWKNIPKGDKDTLQSYKAAALKRGDCKNLRLTCKALAGSFATIVARKLVVELGQDDVNDLLSSLSGNASIVAPIHAITELRVHRAYRSEDHTRTNPDTDLLLSSLSRLVNVRKISLRFSEGDLDIANQIGIVLSRLPHVQTFDVNLNECETMPSLRLFRQLESLTYQSYQPASKVDLTLEEIAQAIVLSPDLRSITLLPSPVNYNRLDTVPSILDPANVTLRLKDLTLKYCSSPVPFLPHLRYLKDINIHRIGEDDMDKAREDLEVFWHGLKDIHAELEHIRVDHTPSGFFQYLKSYDKLQTLRIHVQNSLMPCDNENSGRHAKEFYDEILVKHSSTIRILVIRYDYEDEWCWNPSMMASLEKCARLERLCIGVTHLQLSASCPEGLEWDPDTTPDIDSYYPTLEIRCPLHDLVDNIVKRCPLVRILELNNAVRRMGCKETHTNWAQLCQEHGYCHAGMKGFVAPVSGEGTVVKGFKTRPRPHVLMHEITGLKRVHQFVRCDFFIEGGVKDYFLIMKEDRGHRLTTVTRQPGFSKLTEEGSSAYDAFVHAVQAKAMEYAINYGTGHKDLNPGNIRIEGKDLHNYKVDLVDWGSWDDIPKGDEAALAAYASYVIKQLDPEVVITRISIDISNTMLLEWLSGSCALPAPTWSIKELYIRKISVNDEGCDGQGETDTGNRTITRASKHTLISALSSLPNIQSVWWSITLADLHASCEVGAVISSYSQLKTLDLYFYHCAHMSIPAIQLIGELESFKVAYHEVSGASEVNWKSLDDIAQVISQSPGLRKLAISLSANQSGYLDQLLCYPSIKDTRKLRLRTMELRDCIPSLNLLPHFHHLRNLSVLMRIRLSQPEMIRYKTASREFWSMASNAGITLNRITVDYVPKDLIEYLKSYRGLQSLRLYDVSKMQLEPHDNMAMYLNDETFCNHKSSLATLVVRCEDGEEWCWNAQIQSAISRCASLEHLSIGVTFSQLESSLPIPSEGDDSIVQNLQLDDTAERSVIHKMLDHIVQQCPSLRTLELNTTFAEVPDNDDVYCYLLRDMWDALEEILCAYVAPENVTRLPDVYGSPGGSCTSIYFSQKITISGEKEDIWLVLLWLSGVSILEAPIGYIKELNIHRITFEGVNVADEKHSHEVKESMPGSISTDKHDEQEFLPALKSALCVLRNVRTISWSITNGDVANSQHVAEIISSYPLLNTLNLSISVTEPSSLPVLRLFRGLETRRMNWLKPLPSPQVFESYRYPYQYQSGGFNLAFGCAGSPTPLKLGLNRLDLRNCIPTESSLLIPHLSYLRDLSILAPGKYNAEDVLQYKVHMEAFWSALIEAKAPLRRITVDYLPKSLLEYLKWRRGVRSLRLYELQNAEENMAGQFNHQVLSNHGSTLQTLVLRCEWGDEWCWNKNIQSAIGGCKALRRLLLTVSSSQLEASLPSESRFDEDDDVEPLVDDSTERSVLHRMLDYIVQQCPSLRTLELLTMLPDEEDDDIVHYYVIKDMWKALHDIVRTYAAPEGVTKLPDIYGGPGGPCLRPSAAQATPHPNQTHYTMPPLQFLLSSALDSLMDDVDNAVFSVDGKPIYSTNTPLSVSKRITTLQRLHRLSPASSTHAKELEAKGEEPPPPSYDQLFESEGTDGVKIGEIEYHEFSPTIFRYEGKTVDEHHMFLKTSFLNSFLVGDRKFTAPDGRTYVWQVGLDGMELGRYHEHDKKTDVVATWSPRRFGILHNKPVPPCLEILPEAQHMIDLIFLTFIFVHYENQPTMFTFHVCGDPDATTRSVILHGKKVYQIRKENYKAKRKIDILRLTSEPTVTPHVDPTDISCDDAIASPFSLHANPPLGFNQEVYHNTDDFDENELEEGPDRLQPLTIARLKFRSFQPCRITFHGHKVSDGAVFPRFGLLSELTNIAFAGPDLKRYRWYCTDSGLRLDIWDAQFRTSDSKVAEWLSETPNQQEKLVIYPRGAHMVDFIVMAFVYTYETLIIGQRT</sequence>
<feature type="compositionally biased region" description="Low complexity" evidence="1">
    <location>
        <begin position="30"/>
        <end position="49"/>
    </location>
</feature>
<feature type="compositionally biased region" description="Basic and acidic residues" evidence="1">
    <location>
        <begin position="1815"/>
        <end position="1825"/>
    </location>
</feature>
<feature type="chain" id="PRO_5019498375" description="DUF6593 domain-containing protein" evidence="2">
    <location>
        <begin position="23"/>
        <end position="2189"/>
    </location>
</feature>
<dbReference type="InterPro" id="IPR046528">
    <property type="entry name" value="DUF6593"/>
</dbReference>
<gene>
    <name evidence="4" type="ORF">CVT24_005045</name>
</gene>
<evidence type="ECO:0000256" key="2">
    <source>
        <dbReference type="SAM" id="SignalP"/>
    </source>
</evidence>
<feature type="signal peptide" evidence="2">
    <location>
        <begin position="1"/>
        <end position="22"/>
    </location>
</feature>
<dbReference type="InParanoid" id="A0A409VPR8"/>
<organism evidence="4 5">
    <name type="scientific">Panaeolus cyanescens</name>
    <dbReference type="NCBI Taxonomy" id="181874"/>
    <lineage>
        <taxon>Eukaryota</taxon>
        <taxon>Fungi</taxon>
        <taxon>Dikarya</taxon>
        <taxon>Basidiomycota</taxon>
        <taxon>Agaricomycotina</taxon>
        <taxon>Agaricomycetes</taxon>
        <taxon>Agaricomycetidae</taxon>
        <taxon>Agaricales</taxon>
        <taxon>Agaricineae</taxon>
        <taxon>Galeropsidaceae</taxon>
        <taxon>Panaeolus</taxon>
    </lineage>
</organism>
<evidence type="ECO:0000313" key="5">
    <source>
        <dbReference type="Proteomes" id="UP000284842"/>
    </source>
</evidence>
<dbReference type="Gene3D" id="3.80.10.10">
    <property type="entry name" value="Ribonuclease Inhibitor"/>
    <property type="match status" value="2"/>
</dbReference>
<protein>
    <recommendedName>
        <fullName evidence="3">DUF6593 domain-containing protein</fullName>
    </recommendedName>
</protein>
<proteinExistence type="predicted"/>
<dbReference type="SUPFAM" id="SSF52047">
    <property type="entry name" value="RNI-like"/>
    <property type="match status" value="2"/>
</dbReference>
<dbReference type="STRING" id="181874.A0A409VPR8"/>
<dbReference type="PANTHER" id="PTHR16134">
    <property type="entry name" value="F-BOX/TPR REPEAT PROTEIN POF3"/>
    <property type="match status" value="1"/>
</dbReference>
<keyword evidence="5" id="KW-1185">Reference proteome</keyword>
<dbReference type="PANTHER" id="PTHR16134:SF119">
    <property type="entry name" value="AT02038P-RELATED"/>
    <property type="match status" value="1"/>
</dbReference>
<dbReference type="Pfam" id="PF20236">
    <property type="entry name" value="DUF6593"/>
    <property type="match status" value="2"/>
</dbReference>
<accession>A0A409VPR8</accession>
<feature type="domain" description="DUF6593" evidence="3">
    <location>
        <begin position="2070"/>
        <end position="2179"/>
    </location>
</feature>
<comment type="caution">
    <text evidence="4">The sequence shown here is derived from an EMBL/GenBank/DDBJ whole genome shotgun (WGS) entry which is preliminary data.</text>
</comment>
<dbReference type="EMBL" id="NHTK01006012">
    <property type="protein sequence ID" value="PPQ68237.1"/>
    <property type="molecule type" value="Genomic_DNA"/>
</dbReference>
<feature type="region of interest" description="Disordered" evidence="1">
    <location>
        <begin position="27"/>
        <end position="52"/>
    </location>
</feature>
<dbReference type="InterPro" id="IPR032675">
    <property type="entry name" value="LRR_dom_sf"/>
</dbReference>
<name>A0A409VPR8_9AGAR</name>
<evidence type="ECO:0000256" key="1">
    <source>
        <dbReference type="SAM" id="MobiDB-lite"/>
    </source>
</evidence>
<dbReference type="Proteomes" id="UP000284842">
    <property type="component" value="Unassembled WGS sequence"/>
</dbReference>
<evidence type="ECO:0000313" key="4">
    <source>
        <dbReference type="EMBL" id="PPQ68237.1"/>
    </source>
</evidence>
<feature type="domain" description="DUF6593" evidence="3">
    <location>
        <begin position="1772"/>
        <end position="1960"/>
    </location>
</feature>
<feature type="region of interest" description="Disordered" evidence="1">
    <location>
        <begin position="1807"/>
        <end position="1830"/>
    </location>
</feature>
<evidence type="ECO:0000259" key="3">
    <source>
        <dbReference type="Pfam" id="PF20236"/>
    </source>
</evidence>
<dbReference type="OrthoDB" id="2986625at2759"/>
<keyword evidence="2" id="KW-0732">Signal</keyword>